<comment type="caution">
    <text evidence="2">The sequence shown here is derived from an EMBL/GenBank/DDBJ whole genome shotgun (WGS) entry which is preliminary data.</text>
</comment>
<reference evidence="2 3" key="1">
    <citation type="submission" date="2020-03" db="EMBL/GenBank/DDBJ databases">
        <title>Sequencing the genomes of 1000 actinobacteria strains.</title>
        <authorList>
            <person name="Klenk H.-P."/>
        </authorList>
    </citation>
    <scope>NUCLEOTIDE SEQUENCE [LARGE SCALE GENOMIC DNA]</scope>
    <source>
        <strain evidence="2 3">DSM 45490</strain>
    </source>
</reference>
<dbReference type="AlphaFoldDB" id="A0A7X5VE75"/>
<evidence type="ECO:0000259" key="1">
    <source>
        <dbReference type="Pfam" id="PF00144"/>
    </source>
</evidence>
<dbReference type="InterPro" id="IPR012338">
    <property type="entry name" value="Beta-lactam/transpept-like"/>
</dbReference>
<dbReference type="SUPFAM" id="SSF56601">
    <property type="entry name" value="beta-lactamase/transpeptidase-like"/>
    <property type="match status" value="1"/>
</dbReference>
<dbReference type="PANTHER" id="PTHR46825">
    <property type="entry name" value="D-ALANYL-D-ALANINE-CARBOXYPEPTIDASE/ENDOPEPTIDASE AMPH"/>
    <property type="match status" value="1"/>
</dbReference>
<gene>
    <name evidence="2" type="ORF">BJY22_005327</name>
</gene>
<proteinExistence type="predicted"/>
<evidence type="ECO:0000313" key="3">
    <source>
        <dbReference type="Proteomes" id="UP000555407"/>
    </source>
</evidence>
<dbReference type="Gene3D" id="3.40.710.10">
    <property type="entry name" value="DD-peptidase/beta-lactamase superfamily"/>
    <property type="match status" value="1"/>
</dbReference>
<evidence type="ECO:0000313" key="2">
    <source>
        <dbReference type="EMBL" id="NIK59610.1"/>
    </source>
</evidence>
<feature type="domain" description="Beta-lactamase-related" evidence="1">
    <location>
        <begin position="1"/>
        <end position="138"/>
    </location>
</feature>
<dbReference type="Proteomes" id="UP000555407">
    <property type="component" value="Unassembled WGS sequence"/>
</dbReference>
<dbReference type="InterPro" id="IPR050491">
    <property type="entry name" value="AmpC-like"/>
</dbReference>
<dbReference type="InterPro" id="IPR001466">
    <property type="entry name" value="Beta-lactam-related"/>
</dbReference>
<accession>A0A7X5VE75</accession>
<dbReference type="PANTHER" id="PTHR46825:SF9">
    <property type="entry name" value="BETA-LACTAMASE-RELATED DOMAIN-CONTAINING PROTEIN"/>
    <property type="match status" value="1"/>
</dbReference>
<sequence>MPFHEFVRRSLFGPLALDRTSFDARVFLREADRAIGHSTGARRVPARGPMVAAGGLYTSVDDACRYLQFHIAGGSLLSPALFAEMYQGDQGYGLGIALTRANDVPVRGHSGGGFGFLSDMYWAPEAGLGVVVLTNSTAHPLQWKLASEVLRELVGDGTPRRHASLSRGSVPAATLSGDYVDSDQVSLIVEAGEAFLVSGDTRKPAEFVSPHEFWVDDQLYRFRDLDRDGHPTYLESVHDGHVRYRNDVPEPAPAEAGGPWNRDYAIRVSGVREGTARLRKENGAYLLDHWSGSTLRLREHLPSLYVSSTGEALDLTRTPPTYANVQLHQL</sequence>
<dbReference type="EMBL" id="JAASRO010000001">
    <property type="protein sequence ID" value="NIK59610.1"/>
    <property type="molecule type" value="Genomic_DNA"/>
</dbReference>
<name>A0A7X5VE75_9ACTN</name>
<organism evidence="2 3">
    <name type="scientific">Kribbella shirazensis</name>
    <dbReference type="NCBI Taxonomy" id="1105143"/>
    <lineage>
        <taxon>Bacteria</taxon>
        <taxon>Bacillati</taxon>
        <taxon>Actinomycetota</taxon>
        <taxon>Actinomycetes</taxon>
        <taxon>Propionibacteriales</taxon>
        <taxon>Kribbellaceae</taxon>
        <taxon>Kribbella</taxon>
    </lineage>
</organism>
<protein>
    <recommendedName>
        <fullName evidence="1">Beta-lactamase-related domain-containing protein</fullName>
    </recommendedName>
</protein>
<dbReference type="Pfam" id="PF00144">
    <property type="entry name" value="Beta-lactamase"/>
    <property type="match status" value="1"/>
</dbReference>
<keyword evidence="3" id="KW-1185">Reference proteome</keyword>